<accession>A0A941DNT1</accession>
<dbReference type="AlphaFoldDB" id="A0A941DNT1"/>
<dbReference type="InterPro" id="IPR015422">
    <property type="entry name" value="PyrdxlP-dep_Trfase_small"/>
</dbReference>
<protein>
    <submittedName>
        <fullName evidence="1">Aspartate aminotransferase family protein</fullName>
    </submittedName>
</protein>
<comment type="caution">
    <text evidence="1">The sequence shown here is derived from an EMBL/GenBank/DDBJ whole genome shotgun (WGS) entry which is preliminary data.</text>
</comment>
<dbReference type="Proteomes" id="UP000680067">
    <property type="component" value="Unassembled WGS sequence"/>
</dbReference>
<evidence type="ECO:0000313" key="2">
    <source>
        <dbReference type="Proteomes" id="UP000680067"/>
    </source>
</evidence>
<keyword evidence="1" id="KW-0808">Transferase</keyword>
<keyword evidence="1" id="KW-0032">Aminotransferase</keyword>
<name>A0A941DNT1_9BURK</name>
<feature type="non-terminal residue" evidence="1">
    <location>
        <position position="1"/>
    </location>
</feature>
<organism evidence="1 2">
    <name type="scientific">Undibacterium luofuense</name>
    <dbReference type="NCBI Taxonomy" id="2828733"/>
    <lineage>
        <taxon>Bacteria</taxon>
        <taxon>Pseudomonadati</taxon>
        <taxon>Pseudomonadota</taxon>
        <taxon>Betaproteobacteria</taxon>
        <taxon>Burkholderiales</taxon>
        <taxon>Oxalobacteraceae</taxon>
        <taxon>Undibacterium</taxon>
    </lineage>
</organism>
<evidence type="ECO:0000313" key="1">
    <source>
        <dbReference type="EMBL" id="MBR7784303.1"/>
    </source>
</evidence>
<reference evidence="1" key="1">
    <citation type="submission" date="2021-04" db="EMBL/GenBank/DDBJ databases">
        <title>novel species isolated from subtropical streams in China.</title>
        <authorList>
            <person name="Lu H."/>
        </authorList>
    </citation>
    <scope>NUCLEOTIDE SEQUENCE</scope>
    <source>
        <strain evidence="1">LFS511W</strain>
    </source>
</reference>
<dbReference type="GO" id="GO:0008483">
    <property type="term" value="F:transaminase activity"/>
    <property type="evidence" value="ECO:0007669"/>
    <property type="project" value="UniProtKB-KW"/>
</dbReference>
<gene>
    <name evidence="1" type="ORF">KDM89_19410</name>
</gene>
<sequence length="54" mass="5961">ATDKEKFNRFFHLMLDEGVYLAPSAFEAGFVSIQHDSSIIAATLEAAQRAFGQL</sequence>
<dbReference type="EMBL" id="JAGSPN010000079">
    <property type="protein sequence ID" value="MBR7784303.1"/>
    <property type="molecule type" value="Genomic_DNA"/>
</dbReference>
<proteinExistence type="predicted"/>
<dbReference type="Gene3D" id="3.90.1150.10">
    <property type="entry name" value="Aspartate Aminotransferase, domain 1"/>
    <property type="match status" value="1"/>
</dbReference>
<keyword evidence="2" id="KW-1185">Reference proteome</keyword>